<gene>
    <name evidence="1" type="ORF">LOK49_LG12G00112</name>
</gene>
<name>A0ACC0FQ58_9ERIC</name>
<accession>A0ACC0FQ58</accession>
<keyword evidence="2" id="KW-1185">Reference proteome</keyword>
<sequence length="77" mass="8618">MVLDLQQVVANFSASWCGPCRVIAPFYSELSHKYPVLMFLFVDVDELTQVEKLVRANKSDLQKKATAIVNSVATSQK</sequence>
<organism evidence="1 2">
    <name type="scientific">Camellia lanceoleosa</name>
    <dbReference type="NCBI Taxonomy" id="1840588"/>
    <lineage>
        <taxon>Eukaryota</taxon>
        <taxon>Viridiplantae</taxon>
        <taxon>Streptophyta</taxon>
        <taxon>Embryophyta</taxon>
        <taxon>Tracheophyta</taxon>
        <taxon>Spermatophyta</taxon>
        <taxon>Magnoliopsida</taxon>
        <taxon>eudicotyledons</taxon>
        <taxon>Gunneridae</taxon>
        <taxon>Pentapetalae</taxon>
        <taxon>asterids</taxon>
        <taxon>Ericales</taxon>
        <taxon>Theaceae</taxon>
        <taxon>Camellia</taxon>
    </lineage>
</organism>
<comment type="caution">
    <text evidence="1">The sequence shown here is derived from an EMBL/GenBank/DDBJ whole genome shotgun (WGS) entry which is preliminary data.</text>
</comment>
<protein>
    <submittedName>
        <fullName evidence="1">Thioredoxin H9</fullName>
    </submittedName>
</protein>
<dbReference type="Proteomes" id="UP001060215">
    <property type="component" value="Chromosome 13"/>
</dbReference>
<evidence type="ECO:0000313" key="1">
    <source>
        <dbReference type="EMBL" id="KAI7990160.1"/>
    </source>
</evidence>
<evidence type="ECO:0000313" key="2">
    <source>
        <dbReference type="Proteomes" id="UP001060215"/>
    </source>
</evidence>
<dbReference type="EMBL" id="CM045770">
    <property type="protein sequence ID" value="KAI7990160.1"/>
    <property type="molecule type" value="Genomic_DNA"/>
</dbReference>
<reference evidence="1 2" key="1">
    <citation type="journal article" date="2022" name="Plant J.">
        <title>Chromosome-level genome of Camellia lanceoleosa provides a valuable resource for understanding genome evolution and self-incompatibility.</title>
        <authorList>
            <person name="Gong W."/>
            <person name="Xiao S."/>
            <person name="Wang L."/>
            <person name="Liao Z."/>
            <person name="Chang Y."/>
            <person name="Mo W."/>
            <person name="Hu G."/>
            <person name="Li W."/>
            <person name="Zhao G."/>
            <person name="Zhu H."/>
            <person name="Hu X."/>
            <person name="Ji K."/>
            <person name="Xiang X."/>
            <person name="Song Q."/>
            <person name="Yuan D."/>
            <person name="Jin S."/>
            <person name="Zhang L."/>
        </authorList>
    </citation>
    <scope>NUCLEOTIDE SEQUENCE [LARGE SCALE GENOMIC DNA]</scope>
    <source>
        <strain evidence="1">SQ_2022a</strain>
    </source>
</reference>
<proteinExistence type="predicted"/>